<feature type="domain" description="TonB-dependent receptor plug" evidence="7">
    <location>
        <begin position="4"/>
        <end position="55"/>
    </location>
</feature>
<evidence type="ECO:0000256" key="4">
    <source>
        <dbReference type="ARBA" id="ARBA00022692"/>
    </source>
</evidence>
<evidence type="ECO:0000256" key="6">
    <source>
        <dbReference type="ARBA" id="ARBA00023237"/>
    </source>
</evidence>
<dbReference type="InterPro" id="IPR012910">
    <property type="entry name" value="Plug_dom"/>
</dbReference>
<dbReference type="InterPro" id="IPR039426">
    <property type="entry name" value="TonB-dep_rcpt-like"/>
</dbReference>
<dbReference type="Gene3D" id="2.40.170.20">
    <property type="entry name" value="TonB-dependent receptor, beta-barrel domain"/>
    <property type="match status" value="1"/>
</dbReference>
<keyword evidence="3" id="KW-1134">Transmembrane beta strand</keyword>
<dbReference type="GO" id="GO:0015344">
    <property type="term" value="F:siderophore uptake transmembrane transporter activity"/>
    <property type="evidence" value="ECO:0007669"/>
    <property type="project" value="TreeGrafter"/>
</dbReference>
<keyword evidence="8" id="KW-0675">Receptor</keyword>
<dbReference type="SUPFAM" id="SSF56935">
    <property type="entry name" value="Porins"/>
    <property type="match status" value="1"/>
</dbReference>
<evidence type="ECO:0000256" key="5">
    <source>
        <dbReference type="ARBA" id="ARBA00023136"/>
    </source>
</evidence>
<evidence type="ECO:0000313" key="9">
    <source>
        <dbReference type="Proteomes" id="UP001150830"/>
    </source>
</evidence>
<sequence>MFRRLEVLVDGQARYKATLSQIDWQQLDIAIEDVDRIEITRGPGSVSYGFNAFQGMIHIFTLHPADSSRIALAAHYQSDQGRQGYASLASSREGFDQRLSLWGQRVGEFGGYHDNDNPPDLSQTKAANWQAQLRPDANNRLNVEADRNLNQQEGNSNASIQQDSEVLTNTGDHLMPEWQQENRDSEWQLRSYGIDTPLGNWALTSRYDADTVMYQHNPRWLWQADWRIDW</sequence>
<name>A0A9X3EFN0_9GAMM</name>
<gene>
    <name evidence="8" type="ORF">OUO13_16030</name>
</gene>
<dbReference type="Pfam" id="PF07715">
    <property type="entry name" value="Plug"/>
    <property type="match status" value="1"/>
</dbReference>
<dbReference type="GO" id="GO:0044718">
    <property type="term" value="P:siderophore transmembrane transport"/>
    <property type="evidence" value="ECO:0007669"/>
    <property type="project" value="TreeGrafter"/>
</dbReference>
<keyword evidence="5" id="KW-0472">Membrane</keyword>
<evidence type="ECO:0000313" key="8">
    <source>
        <dbReference type="EMBL" id="MCY0966692.1"/>
    </source>
</evidence>
<dbReference type="PANTHER" id="PTHR30069">
    <property type="entry name" value="TONB-DEPENDENT OUTER MEMBRANE RECEPTOR"/>
    <property type="match status" value="1"/>
</dbReference>
<evidence type="ECO:0000256" key="1">
    <source>
        <dbReference type="ARBA" id="ARBA00004571"/>
    </source>
</evidence>
<accession>A0A9X3EFN0</accession>
<keyword evidence="6" id="KW-0998">Cell outer membrane</keyword>
<protein>
    <submittedName>
        <fullName evidence="8">TonB-dependent receptor plug domain-containing protein</fullName>
    </submittedName>
</protein>
<organism evidence="8 9">
    <name type="scientific">Parathalassolituus penaei</name>
    <dbReference type="NCBI Taxonomy" id="2997323"/>
    <lineage>
        <taxon>Bacteria</taxon>
        <taxon>Pseudomonadati</taxon>
        <taxon>Pseudomonadota</taxon>
        <taxon>Gammaproteobacteria</taxon>
        <taxon>Oceanospirillales</taxon>
        <taxon>Oceanospirillaceae</taxon>
        <taxon>Parathalassolituus</taxon>
    </lineage>
</organism>
<keyword evidence="2" id="KW-0813">Transport</keyword>
<comment type="caution">
    <text evidence="8">The sequence shown here is derived from an EMBL/GenBank/DDBJ whole genome shotgun (WGS) entry which is preliminary data.</text>
</comment>
<comment type="subcellular location">
    <subcellularLocation>
        <location evidence="1">Cell outer membrane</location>
        <topology evidence="1">Multi-pass membrane protein</topology>
    </subcellularLocation>
</comment>
<dbReference type="InterPro" id="IPR036942">
    <property type="entry name" value="Beta-barrel_TonB_sf"/>
</dbReference>
<evidence type="ECO:0000256" key="2">
    <source>
        <dbReference type="ARBA" id="ARBA00022448"/>
    </source>
</evidence>
<evidence type="ECO:0000259" key="7">
    <source>
        <dbReference type="Pfam" id="PF07715"/>
    </source>
</evidence>
<dbReference type="PANTHER" id="PTHR30069:SF27">
    <property type="entry name" value="BLL4766 PROTEIN"/>
    <property type="match status" value="1"/>
</dbReference>
<dbReference type="Proteomes" id="UP001150830">
    <property type="component" value="Unassembled WGS sequence"/>
</dbReference>
<dbReference type="GO" id="GO:0009279">
    <property type="term" value="C:cell outer membrane"/>
    <property type="evidence" value="ECO:0007669"/>
    <property type="project" value="UniProtKB-SubCell"/>
</dbReference>
<keyword evidence="9" id="KW-1185">Reference proteome</keyword>
<keyword evidence="4" id="KW-0812">Transmembrane</keyword>
<evidence type="ECO:0000256" key="3">
    <source>
        <dbReference type="ARBA" id="ARBA00022452"/>
    </source>
</evidence>
<dbReference type="AlphaFoldDB" id="A0A9X3EFN0"/>
<proteinExistence type="predicted"/>
<reference evidence="8" key="1">
    <citation type="submission" date="2022-11" db="EMBL/GenBank/DDBJ databases">
        <title>Parathalassolutuus dongxingensis gen. nov., sp. nov., a novel member of family Oceanospirillaceae isolated from a coastal shrimp pond in Guangxi, China.</title>
        <authorList>
            <person name="Chen H."/>
        </authorList>
    </citation>
    <scope>NUCLEOTIDE SEQUENCE</scope>
    <source>
        <strain evidence="8">G-43</strain>
    </source>
</reference>
<dbReference type="EMBL" id="JAPNOA010000056">
    <property type="protein sequence ID" value="MCY0966692.1"/>
    <property type="molecule type" value="Genomic_DNA"/>
</dbReference>